<comment type="subunit">
    <text evidence="3">Homodimer.</text>
</comment>
<evidence type="ECO:0000256" key="2">
    <source>
        <dbReference type="ARBA" id="ARBA00004928"/>
    </source>
</evidence>
<feature type="domain" description="Enoyl reductase (ER)" evidence="15">
    <location>
        <begin position="20"/>
        <end position="348"/>
    </location>
</feature>
<evidence type="ECO:0000256" key="4">
    <source>
        <dbReference type="ARBA" id="ARBA00013171"/>
    </source>
</evidence>
<dbReference type="SUPFAM" id="SSF51735">
    <property type="entry name" value="NAD(P)-binding Rossmann-fold domains"/>
    <property type="match status" value="1"/>
</dbReference>
<comment type="catalytic activity">
    <reaction evidence="9">
        <text>(E)-4-coumaroyl alcohol + NADP(+) = (E)-4-coumaraldehyde + NADPH + H(+)</text>
        <dbReference type="Rhea" id="RHEA:45724"/>
        <dbReference type="ChEBI" id="CHEBI:15378"/>
        <dbReference type="ChEBI" id="CHEBI:28353"/>
        <dbReference type="ChEBI" id="CHEBI:57783"/>
        <dbReference type="ChEBI" id="CHEBI:58349"/>
        <dbReference type="ChEBI" id="CHEBI:64555"/>
        <dbReference type="EC" id="1.1.1.195"/>
    </reaction>
    <physiologicalReaction direction="right-to-left" evidence="9">
        <dbReference type="Rhea" id="RHEA:45726"/>
    </physiologicalReaction>
</comment>
<dbReference type="InterPro" id="IPR036291">
    <property type="entry name" value="NAD(P)-bd_dom_sf"/>
</dbReference>
<dbReference type="Gene3D" id="3.40.50.720">
    <property type="entry name" value="NAD(P)-binding Rossmann-like Domain"/>
    <property type="match status" value="1"/>
</dbReference>
<dbReference type="SUPFAM" id="SSF50129">
    <property type="entry name" value="GroES-like"/>
    <property type="match status" value="1"/>
</dbReference>
<dbReference type="InterPro" id="IPR047109">
    <property type="entry name" value="CAD-like"/>
</dbReference>
<dbReference type="GO" id="GO:0045551">
    <property type="term" value="F:cinnamyl-alcohol dehydrogenase activity"/>
    <property type="evidence" value="ECO:0007669"/>
    <property type="project" value="UniProtKB-EC"/>
</dbReference>
<dbReference type="PANTHER" id="PTHR42683">
    <property type="entry name" value="ALDEHYDE REDUCTASE"/>
    <property type="match status" value="1"/>
</dbReference>
<dbReference type="Pfam" id="PF00107">
    <property type="entry name" value="ADH_zinc_N"/>
    <property type="match status" value="1"/>
</dbReference>
<dbReference type="SMART" id="SM00829">
    <property type="entry name" value="PKS_ER"/>
    <property type="match status" value="1"/>
</dbReference>
<keyword evidence="8" id="KW-0560">Oxidoreductase</keyword>
<dbReference type="EC" id="1.1.1.195" evidence="4"/>
<protein>
    <recommendedName>
        <fullName evidence="4">cinnamyl-alcohol dehydrogenase</fullName>
        <ecNumber evidence="4">1.1.1.195</ecNumber>
    </recommendedName>
</protein>
<dbReference type="EMBL" id="JADCNL010000005">
    <property type="protein sequence ID" value="KAG0481596.1"/>
    <property type="molecule type" value="Genomic_DNA"/>
</dbReference>
<comment type="pathway">
    <text evidence="2">Aromatic compound metabolism; phenylpropanoid biosynthesis.</text>
</comment>
<dbReference type="GO" id="GO:0009809">
    <property type="term" value="P:lignin biosynthetic process"/>
    <property type="evidence" value="ECO:0007669"/>
    <property type="project" value="UniProtKB-KW"/>
</dbReference>
<evidence type="ECO:0000256" key="11">
    <source>
        <dbReference type="ARBA" id="ARBA00049226"/>
    </source>
</evidence>
<comment type="catalytic activity">
    <reaction evidence="11">
        <text>(E)-caffeyl alcohol + NADP(+) = (E)-caffeyl aldehyde + NADPH + H(+)</text>
        <dbReference type="Rhea" id="RHEA:45728"/>
        <dbReference type="ChEBI" id="CHEBI:15378"/>
        <dbReference type="ChEBI" id="CHEBI:28323"/>
        <dbReference type="ChEBI" id="CHEBI:31334"/>
        <dbReference type="ChEBI" id="CHEBI:57783"/>
        <dbReference type="ChEBI" id="CHEBI:58349"/>
    </reaction>
    <physiologicalReaction direction="right-to-left" evidence="11">
        <dbReference type="Rhea" id="RHEA:45730"/>
    </physiologicalReaction>
</comment>
<dbReference type="InterPro" id="IPR013149">
    <property type="entry name" value="ADH-like_C"/>
</dbReference>
<dbReference type="GO" id="GO:0008270">
    <property type="term" value="F:zinc ion binding"/>
    <property type="evidence" value="ECO:0007669"/>
    <property type="project" value="InterPro"/>
</dbReference>
<comment type="similarity">
    <text evidence="14">Belongs to the zinc-containing alcohol dehydrogenase family.</text>
</comment>
<gene>
    <name evidence="16" type="ORF">HPP92_012454</name>
</gene>
<evidence type="ECO:0000256" key="10">
    <source>
        <dbReference type="ARBA" id="ARBA00048379"/>
    </source>
</evidence>
<evidence type="ECO:0000256" key="12">
    <source>
        <dbReference type="ARBA" id="ARBA00049311"/>
    </source>
</evidence>
<comment type="cofactor">
    <cofactor evidence="1 14">
        <name>Zn(2+)</name>
        <dbReference type="ChEBI" id="CHEBI:29105"/>
    </cofactor>
</comment>
<keyword evidence="7 14" id="KW-0862">Zinc</keyword>
<evidence type="ECO:0000256" key="13">
    <source>
        <dbReference type="ARBA" id="ARBA00049332"/>
    </source>
</evidence>
<dbReference type="InterPro" id="IPR011032">
    <property type="entry name" value="GroES-like_sf"/>
</dbReference>
<evidence type="ECO:0000256" key="6">
    <source>
        <dbReference type="ARBA" id="ARBA00022733"/>
    </source>
</evidence>
<evidence type="ECO:0000256" key="3">
    <source>
        <dbReference type="ARBA" id="ARBA00011738"/>
    </source>
</evidence>
<comment type="catalytic activity">
    <reaction evidence="12">
        <text>(E)-coniferol + NADP(+) = (E)-coniferaldehyde + NADPH + H(+)</text>
        <dbReference type="Rhea" id="RHEA:22444"/>
        <dbReference type="ChEBI" id="CHEBI:15378"/>
        <dbReference type="ChEBI" id="CHEBI:16547"/>
        <dbReference type="ChEBI" id="CHEBI:17745"/>
        <dbReference type="ChEBI" id="CHEBI:57783"/>
        <dbReference type="ChEBI" id="CHEBI:58349"/>
        <dbReference type="EC" id="1.1.1.195"/>
    </reaction>
    <physiologicalReaction direction="right-to-left" evidence="12">
        <dbReference type="Rhea" id="RHEA:22446"/>
    </physiologicalReaction>
</comment>
<evidence type="ECO:0000256" key="1">
    <source>
        <dbReference type="ARBA" id="ARBA00001947"/>
    </source>
</evidence>
<keyword evidence="6" id="KW-0438">Lignin biosynthesis</keyword>
<sequence length="357" mass="38309">MATSKTSREAHGWAARNSSGVLSPFSFARREVGDYDVSIKILYCGICHSDLHAVKDEVGMSVFPIVPGHEIVGEVVQVGSRVLNFGPGDMAGVSCFVDSCGHCDDCERNLECFCRGAVMTYCSTDRDGSTTYGGFSDHIVVDERFVLRIPDSLPLHSAAPLLCAGITVYSAMRYFGLDRPGLRLGVVGLGGLGHVAVRFAKALGVTVSVISTSPRKEKEAIELIGADSFILSTNEEQMKMENGSMDGIIDTVSAAHPVAPLIHLLKTDGKLVLVGPSKEPMEMPPISLIMGRKLVAGSRPGGMKETQEMLDFAAEHGITAEVEIIAMNYVNAALERLARGDVRYRFVIDVANTLKAS</sequence>
<dbReference type="AlphaFoldDB" id="A0A835QXJ8"/>
<evidence type="ECO:0000256" key="7">
    <source>
        <dbReference type="ARBA" id="ARBA00022833"/>
    </source>
</evidence>
<accession>A0A835QXJ8</accession>
<keyword evidence="5 14" id="KW-0479">Metal-binding</keyword>
<evidence type="ECO:0000256" key="14">
    <source>
        <dbReference type="RuleBase" id="RU361277"/>
    </source>
</evidence>
<comment type="catalytic activity">
    <reaction evidence="13">
        <text>(E)-cinnamyl alcohol + NADP(+) = (E)-cinnamaldehyde + NADPH + H(+)</text>
        <dbReference type="Rhea" id="RHEA:10392"/>
        <dbReference type="ChEBI" id="CHEBI:15378"/>
        <dbReference type="ChEBI" id="CHEBI:16731"/>
        <dbReference type="ChEBI" id="CHEBI:33227"/>
        <dbReference type="ChEBI" id="CHEBI:57783"/>
        <dbReference type="ChEBI" id="CHEBI:58349"/>
        <dbReference type="EC" id="1.1.1.195"/>
    </reaction>
    <physiologicalReaction direction="right-to-left" evidence="13">
        <dbReference type="Rhea" id="RHEA:10394"/>
    </physiologicalReaction>
</comment>
<organism evidence="16 17">
    <name type="scientific">Vanilla planifolia</name>
    <name type="common">Vanilla</name>
    <dbReference type="NCBI Taxonomy" id="51239"/>
    <lineage>
        <taxon>Eukaryota</taxon>
        <taxon>Viridiplantae</taxon>
        <taxon>Streptophyta</taxon>
        <taxon>Embryophyta</taxon>
        <taxon>Tracheophyta</taxon>
        <taxon>Spermatophyta</taxon>
        <taxon>Magnoliopsida</taxon>
        <taxon>Liliopsida</taxon>
        <taxon>Asparagales</taxon>
        <taxon>Orchidaceae</taxon>
        <taxon>Vanilloideae</taxon>
        <taxon>Vanilleae</taxon>
        <taxon>Vanilla</taxon>
    </lineage>
</organism>
<evidence type="ECO:0000259" key="15">
    <source>
        <dbReference type="SMART" id="SM00829"/>
    </source>
</evidence>
<evidence type="ECO:0000313" key="16">
    <source>
        <dbReference type="EMBL" id="KAG0481596.1"/>
    </source>
</evidence>
<proteinExistence type="inferred from homology"/>
<dbReference type="Pfam" id="PF08240">
    <property type="entry name" value="ADH_N"/>
    <property type="match status" value="1"/>
</dbReference>
<evidence type="ECO:0000313" key="17">
    <source>
        <dbReference type="Proteomes" id="UP000636800"/>
    </source>
</evidence>
<dbReference type="Proteomes" id="UP000636800">
    <property type="component" value="Chromosome 5"/>
</dbReference>
<dbReference type="FunFam" id="3.40.50.720:FF:000022">
    <property type="entry name" value="Cinnamyl alcohol dehydrogenase"/>
    <property type="match status" value="1"/>
</dbReference>
<comment type="caution">
    <text evidence="16">The sequence shown here is derived from an EMBL/GenBank/DDBJ whole genome shotgun (WGS) entry which is preliminary data.</text>
</comment>
<dbReference type="PROSITE" id="PS00059">
    <property type="entry name" value="ADH_ZINC"/>
    <property type="match status" value="1"/>
</dbReference>
<evidence type="ECO:0000256" key="8">
    <source>
        <dbReference type="ARBA" id="ARBA00023002"/>
    </source>
</evidence>
<evidence type="ECO:0000256" key="9">
    <source>
        <dbReference type="ARBA" id="ARBA00047329"/>
    </source>
</evidence>
<dbReference type="CDD" id="cd05283">
    <property type="entry name" value="CAD1"/>
    <property type="match status" value="1"/>
</dbReference>
<dbReference type="InterPro" id="IPR020843">
    <property type="entry name" value="ER"/>
</dbReference>
<dbReference type="InterPro" id="IPR013154">
    <property type="entry name" value="ADH-like_N"/>
</dbReference>
<comment type="catalytic activity">
    <reaction evidence="10">
        <text>(E)-sinapyl alcohol + NADP(+) = (E)-sinapaldehyde + NADPH + H(+)</text>
        <dbReference type="Rhea" id="RHEA:45704"/>
        <dbReference type="ChEBI" id="CHEBI:15378"/>
        <dbReference type="ChEBI" id="CHEBI:27949"/>
        <dbReference type="ChEBI" id="CHEBI:57783"/>
        <dbReference type="ChEBI" id="CHEBI:58349"/>
        <dbReference type="ChEBI" id="CHEBI:64557"/>
        <dbReference type="EC" id="1.1.1.195"/>
    </reaction>
    <physiologicalReaction direction="right-to-left" evidence="10">
        <dbReference type="Rhea" id="RHEA:45706"/>
    </physiologicalReaction>
</comment>
<keyword evidence="17" id="KW-1185">Reference proteome</keyword>
<evidence type="ECO:0000256" key="5">
    <source>
        <dbReference type="ARBA" id="ARBA00022723"/>
    </source>
</evidence>
<dbReference type="OrthoDB" id="2011836at2759"/>
<name>A0A835QXJ8_VANPL</name>
<dbReference type="InterPro" id="IPR002328">
    <property type="entry name" value="ADH_Zn_CS"/>
</dbReference>
<dbReference type="Gene3D" id="3.90.180.10">
    <property type="entry name" value="Medium-chain alcohol dehydrogenases, catalytic domain"/>
    <property type="match status" value="1"/>
</dbReference>
<reference evidence="16 17" key="1">
    <citation type="journal article" date="2020" name="Nat. Food">
        <title>A phased Vanilla planifolia genome enables genetic improvement of flavour and production.</title>
        <authorList>
            <person name="Hasing T."/>
            <person name="Tang H."/>
            <person name="Brym M."/>
            <person name="Khazi F."/>
            <person name="Huang T."/>
            <person name="Chambers A.H."/>
        </authorList>
    </citation>
    <scope>NUCLEOTIDE SEQUENCE [LARGE SCALE GENOMIC DNA]</scope>
    <source>
        <tissue evidence="16">Leaf</tissue>
    </source>
</reference>